<feature type="region of interest" description="Disordered" evidence="1">
    <location>
        <begin position="192"/>
        <end position="212"/>
    </location>
</feature>
<organism evidence="2 3">
    <name type="scientific">Triparma retinervis</name>
    <dbReference type="NCBI Taxonomy" id="2557542"/>
    <lineage>
        <taxon>Eukaryota</taxon>
        <taxon>Sar</taxon>
        <taxon>Stramenopiles</taxon>
        <taxon>Ochrophyta</taxon>
        <taxon>Bolidophyceae</taxon>
        <taxon>Parmales</taxon>
        <taxon>Triparmaceae</taxon>
        <taxon>Triparma</taxon>
    </lineage>
</organism>
<dbReference type="AlphaFoldDB" id="A0A9W7E1U1"/>
<protein>
    <submittedName>
        <fullName evidence="2">Uncharacterized protein</fullName>
    </submittedName>
</protein>
<feature type="compositionally biased region" description="Polar residues" evidence="1">
    <location>
        <begin position="37"/>
        <end position="54"/>
    </location>
</feature>
<keyword evidence="3" id="KW-1185">Reference proteome</keyword>
<dbReference type="OrthoDB" id="10446621at2759"/>
<evidence type="ECO:0000256" key="1">
    <source>
        <dbReference type="SAM" id="MobiDB-lite"/>
    </source>
</evidence>
<reference evidence="2" key="1">
    <citation type="submission" date="2022-07" db="EMBL/GenBank/DDBJ databases">
        <title>Genome analysis of Parmales, a sister group of diatoms, reveals the evolutionary specialization of diatoms from phago-mixotrophs to photoautotrophs.</title>
        <authorList>
            <person name="Ban H."/>
            <person name="Sato S."/>
            <person name="Yoshikawa S."/>
            <person name="Kazumasa Y."/>
            <person name="Nakamura Y."/>
            <person name="Ichinomiya M."/>
            <person name="Saitoh K."/>
            <person name="Sato N."/>
            <person name="Blanc-Mathieu R."/>
            <person name="Endo H."/>
            <person name="Kuwata A."/>
            <person name="Ogata H."/>
        </authorList>
    </citation>
    <scope>NUCLEOTIDE SEQUENCE</scope>
</reference>
<gene>
    <name evidence="2" type="ORF">TrRE_jg8884</name>
</gene>
<dbReference type="EMBL" id="BRXZ01003803">
    <property type="protein sequence ID" value="GMH62195.1"/>
    <property type="molecule type" value="Genomic_DNA"/>
</dbReference>
<name>A0A9W7E1U1_9STRA</name>
<sequence>MAKKNKDKKKKGKKSGTPTSSSQPSTHTSLSAPPSFEPSSTPHGDDQANASISAATGDPSMSPIMSEKRPSLLSPISEQRRLGYNASEMDHNVLRDTLVERHSPTFMHAGEISESYLDKATDLLSTFSSHEIQMLDVKFMRDREPTKTMRILENENNARKGELLAVGDGGKGKGSTYVMGSKSINIAQHLGSASPRSTMTQAVDKASEASVT</sequence>
<feature type="compositionally biased region" description="Low complexity" evidence="1">
    <location>
        <begin position="15"/>
        <end position="31"/>
    </location>
</feature>
<evidence type="ECO:0000313" key="2">
    <source>
        <dbReference type="EMBL" id="GMH62195.1"/>
    </source>
</evidence>
<dbReference type="Proteomes" id="UP001165082">
    <property type="component" value="Unassembled WGS sequence"/>
</dbReference>
<comment type="caution">
    <text evidence="2">The sequence shown here is derived from an EMBL/GenBank/DDBJ whole genome shotgun (WGS) entry which is preliminary data.</text>
</comment>
<proteinExistence type="predicted"/>
<feature type="region of interest" description="Disordered" evidence="1">
    <location>
        <begin position="1"/>
        <end position="76"/>
    </location>
</feature>
<accession>A0A9W7E1U1</accession>
<evidence type="ECO:0000313" key="3">
    <source>
        <dbReference type="Proteomes" id="UP001165082"/>
    </source>
</evidence>
<feature type="compositionally biased region" description="Basic residues" evidence="1">
    <location>
        <begin position="1"/>
        <end position="14"/>
    </location>
</feature>